<accession>A0A7I7VXS2</accession>
<protein>
    <recommendedName>
        <fullName evidence="3">N-acetyltransferase domain-containing protein</fullName>
    </recommendedName>
</protein>
<dbReference type="InterPro" id="IPR016181">
    <property type="entry name" value="Acyl_CoA_acyltransferase"/>
</dbReference>
<name>A0A7I7VXS2_9MYCO</name>
<dbReference type="Gene3D" id="3.40.630.30">
    <property type="match status" value="1"/>
</dbReference>
<sequence length="70" mass="8098">MTPGCAQLRSRGHDRASLWVLSGNDRALRFYESARWHCDGTQRTDSIGDHPVHEVRYQRSLQPIESVSRF</sequence>
<reference evidence="1 2" key="1">
    <citation type="journal article" date="2019" name="Emerg. Microbes Infect.">
        <title>Comprehensive subspecies identification of 175 nontuberculous mycobacteria species based on 7547 genomic profiles.</title>
        <authorList>
            <person name="Matsumoto Y."/>
            <person name="Kinjo T."/>
            <person name="Motooka D."/>
            <person name="Nabeya D."/>
            <person name="Jung N."/>
            <person name="Uechi K."/>
            <person name="Horii T."/>
            <person name="Iida T."/>
            <person name="Fujita J."/>
            <person name="Nakamura S."/>
        </authorList>
    </citation>
    <scope>NUCLEOTIDE SEQUENCE [LARGE SCALE GENOMIC DNA]</scope>
    <source>
        <strain evidence="1 2">JCM 12405</strain>
    </source>
</reference>
<dbReference type="EMBL" id="AP022605">
    <property type="protein sequence ID" value="BBZ09577.1"/>
    <property type="molecule type" value="Genomic_DNA"/>
</dbReference>
<dbReference type="AlphaFoldDB" id="A0A7I7VXS2"/>
<dbReference type="KEGG" id="mdr:MDOR_37460"/>
<dbReference type="SUPFAM" id="SSF55729">
    <property type="entry name" value="Acyl-CoA N-acyltransferases (Nat)"/>
    <property type="match status" value="1"/>
</dbReference>
<evidence type="ECO:0000313" key="1">
    <source>
        <dbReference type="EMBL" id="BBZ09577.1"/>
    </source>
</evidence>
<evidence type="ECO:0008006" key="3">
    <source>
        <dbReference type="Google" id="ProtNLM"/>
    </source>
</evidence>
<gene>
    <name evidence="1" type="ORF">MDOR_37460</name>
</gene>
<proteinExistence type="predicted"/>
<dbReference type="Proteomes" id="UP000467201">
    <property type="component" value="Chromosome"/>
</dbReference>
<organism evidence="1 2">
    <name type="scientific">Mycolicibacterium doricum</name>
    <dbReference type="NCBI Taxonomy" id="126673"/>
    <lineage>
        <taxon>Bacteria</taxon>
        <taxon>Bacillati</taxon>
        <taxon>Actinomycetota</taxon>
        <taxon>Actinomycetes</taxon>
        <taxon>Mycobacteriales</taxon>
        <taxon>Mycobacteriaceae</taxon>
        <taxon>Mycolicibacterium</taxon>
    </lineage>
</organism>
<evidence type="ECO:0000313" key="2">
    <source>
        <dbReference type="Proteomes" id="UP000467201"/>
    </source>
</evidence>